<dbReference type="Proteomes" id="UP001163046">
    <property type="component" value="Unassembled WGS sequence"/>
</dbReference>
<evidence type="ECO:0000256" key="4">
    <source>
        <dbReference type="ARBA" id="ARBA00022692"/>
    </source>
</evidence>
<dbReference type="Pfam" id="PF01545">
    <property type="entry name" value="Cation_efflux"/>
    <property type="match status" value="1"/>
</dbReference>
<evidence type="ECO:0000256" key="2">
    <source>
        <dbReference type="ARBA" id="ARBA00008873"/>
    </source>
</evidence>
<dbReference type="InterPro" id="IPR002524">
    <property type="entry name" value="Cation_efflux"/>
</dbReference>
<dbReference type="Pfam" id="PF16916">
    <property type="entry name" value="ZT_dimer"/>
    <property type="match status" value="1"/>
</dbReference>
<reference evidence="12" key="1">
    <citation type="submission" date="2023-01" db="EMBL/GenBank/DDBJ databases">
        <title>Genome assembly of the deep-sea coral Lophelia pertusa.</title>
        <authorList>
            <person name="Herrera S."/>
            <person name="Cordes E."/>
        </authorList>
    </citation>
    <scope>NUCLEOTIDE SEQUENCE</scope>
    <source>
        <strain evidence="12">USNM1676648</strain>
        <tissue evidence="12">Polyp</tissue>
    </source>
</reference>
<dbReference type="FunFam" id="1.20.1510.10:FF:000005">
    <property type="entry name" value="Putative Cation diffusion facilitator 1"/>
    <property type="match status" value="1"/>
</dbReference>
<evidence type="ECO:0000256" key="5">
    <source>
        <dbReference type="ARBA" id="ARBA00022989"/>
    </source>
</evidence>
<sequence length="425" mass="47455">MENSSGMTMEDDSSTITCPYLDNVSIDPQNGAHIEVRSSRKSSRVILEEIAPQNDTISDGKQNQQVIQQRLWPVRQKGLISIKKNVRKYYKQLEETKATFEQVNVQDFSRVTKTSSKDGGESKVSTAIKISMLCNTGLLIAKTVASYLSGSMSIISSLVDSAIDLVSGIVMWYTTRAIKGTNYYEYPEGKTRLEPISIIVLAVIMAVASIQVIITSVTRIIEQSADADISIPTIAIIGATILIKIALFLHCRRLKKPSTDALAQDHRNDIVSNSFALGFGYVGYKIWSNADPLGAIFISLYIVIGWYRTGKEQIRGLTGHTACPFMLQKLLWICMNHDTRIQFIDTLRAYHFGYNVLVEAHIVLPPDMTLAVAHDIGESLQNKLESYSDVERAFVHIDYDYEHHPSMEHKMGQPRGANNTDEAEN</sequence>
<dbReference type="GO" id="GO:0016020">
    <property type="term" value="C:membrane"/>
    <property type="evidence" value="ECO:0007669"/>
    <property type="project" value="InterPro"/>
</dbReference>
<proteinExistence type="inferred from homology"/>
<feature type="transmembrane region" description="Helical" evidence="9">
    <location>
        <begin position="293"/>
        <end position="309"/>
    </location>
</feature>
<comment type="similarity">
    <text evidence="2">Belongs to the cation diffusion facilitator (CDF) transporter (TC 2.A.4) family. SLC30A subfamily.</text>
</comment>
<feature type="transmembrane region" description="Helical" evidence="9">
    <location>
        <begin position="196"/>
        <end position="217"/>
    </location>
</feature>
<dbReference type="InterPro" id="IPR058533">
    <property type="entry name" value="Cation_efflux_TM"/>
</dbReference>
<dbReference type="OrthoDB" id="78296at2759"/>
<keyword evidence="7 9" id="KW-0472">Membrane</keyword>
<protein>
    <recommendedName>
        <fullName evidence="14">Cation efflux protein cytoplasmic domain-containing protein</fullName>
    </recommendedName>
</protein>
<comment type="subcellular location">
    <subcellularLocation>
        <location evidence="1">Endomembrane system</location>
        <topology evidence="1">Multi-pass membrane protein</topology>
    </subcellularLocation>
</comment>
<dbReference type="InterPro" id="IPR050291">
    <property type="entry name" value="CDF_Transporter"/>
</dbReference>
<dbReference type="GO" id="GO:0012505">
    <property type="term" value="C:endomembrane system"/>
    <property type="evidence" value="ECO:0007669"/>
    <property type="project" value="UniProtKB-SubCell"/>
</dbReference>
<keyword evidence="13" id="KW-1185">Reference proteome</keyword>
<evidence type="ECO:0000256" key="1">
    <source>
        <dbReference type="ARBA" id="ARBA00004127"/>
    </source>
</evidence>
<keyword evidence="3" id="KW-0813">Transport</keyword>
<keyword evidence="4 9" id="KW-0812">Transmembrane</keyword>
<accession>A0A9W9ZGZ0</accession>
<evidence type="ECO:0000259" key="11">
    <source>
        <dbReference type="Pfam" id="PF16916"/>
    </source>
</evidence>
<feature type="transmembrane region" description="Helical" evidence="9">
    <location>
        <begin position="154"/>
        <end position="175"/>
    </location>
</feature>
<feature type="region of interest" description="Disordered" evidence="8">
    <location>
        <begin position="405"/>
        <end position="425"/>
    </location>
</feature>
<feature type="compositionally biased region" description="Polar residues" evidence="8">
    <location>
        <begin position="416"/>
        <end position="425"/>
    </location>
</feature>
<evidence type="ECO:0000256" key="9">
    <source>
        <dbReference type="SAM" id="Phobius"/>
    </source>
</evidence>
<gene>
    <name evidence="12" type="ORF">OS493_001645</name>
</gene>
<dbReference type="EMBL" id="MU826350">
    <property type="protein sequence ID" value="KAJ7381497.1"/>
    <property type="molecule type" value="Genomic_DNA"/>
</dbReference>
<name>A0A9W9ZGZ0_9CNID</name>
<feature type="transmembrane region" description="Helical" evidence="9">
    <location>
        <begin position="270"/>
        <end position="287"/>
    </location>
</feature>
<dbReference type="SUPFAM" id="SSF160240">
    <property type="entry name" value="Cation efflux protein cytoplasmic domain-like"/>
    <property type="match status" value="1"/>
</dbReference>
<dbReference type="PANTHER" id="PTHR43840">
    <property type="entry name" value="MITOCHONDRIAL METAL TRANSPORTER 1-RELATED"/>
    <property type="match status" value="1"/>
</dbReference>
<evidence type="ECO:0000256" key="3">
    <source>
        <dbReference type="ARBA" id="ARBA00022448"/>
    </source>
</evidence>
<comment type="caution">
    <text evidence="12">The sequence shown here is derived from an EMBL/GenBank/DDBJ whole genome shotgun (WGS) entry which is preliminary data.</text>
</comment>
<dbReference type="Gene3D" id="1.20.1510.10">
    <property type="entry name" value="Cation efflux protein transmembrane domain"/>
    <property type="match status" value="1"/>
</dbReference>
<dbReference type="InterPro" id="IPR027470">
    <property type="entry name" value="Cation_efflux_CTD"/>
</dbReference>
<evidence type="ECO:0000256" key="8">
    <source>
        <dbReference type="SAM" id="MobiDB-lite"/>
    </source>
</evidence>
<evidence type="ECO:0000313" key="13">
    <source>
        <dbReference type="Proteomes" id="UP001163046"/>
    </source>
</evidence>
<evidence type="ECO:0008006" key="14">
    <source>
        <dbReference type="Google" id="ProtNLM"/>
    </source>
</evidence>
<dbReference type="FunFam" id="3.30.70.1350:FF:000001">
    <property type="entry name" value="Metal tolerance protein 11"/>
    <property type="match status" value="1"/>
</dbReference>
<dbReference type="InterPro" id="IPR036837">
    <property type="entry name" value="Cation_efflux_CTD_sf"/>
</dbReference>
<evidence type="ECO:0000256" key="6">
    <source>
        <dbReference type="ARBA" id="ARBA00023065"/>
    </source>
</evidence>
<feature type="domain" description="Cation efflux protein cytoplasmic" evidence="11">
    <location>
        <begin position="339"/>
        <end position="398"/>
    </location>
</feature>
<evidence type="ECO:0000313" key="12">
    <source>
        <dbReference type="EMBL" id="KAJ7381497.1"/>
    </source>
</evidence>
<keyword evidence="5 9" id="KW-1133">Transmembrane helix</keyword>
<evidence type="ECO:0000256" key="7">
    <source>
        <dbReference type="ARBA" id="ARBA00023136"/>
    </source>
</evidence>
<dbReference type="GO" id="GO:0008324">
    <property type="term" value="F:monoatomic cation transmembrane transporter activity"/>
    <property type="evidence" value="ECO:0007669"/>
    <property type="project" value="InterPro"/>
</dbReference>
<dbReference type="InterPro" id="IPR027469">
    <property type="entry name" value="Cation_efflux_TMD_sf"/>
</dbReference>
<organism evidence="12 13">
    <name type="scientific">Desmophyllum pertusum</name>
    <dbReference type="NCBI Taxonomy" id="174260"/>
    <lineage>
        <taxon>Eukaryota</taxon>
        <taxon>Metazoa</taxon>
        <taxon>Cnidaria</taxon>
        <taxon>Anthozoa</taxon>
        <taxon>Hexacorallia</taxon>
        <taxon>Scleractinia</taxon>
        <taxon>Caryophylliina</taxon>
        <taxon>Caryophylliidae</taxon>
        <taxon>Desmophyllum</taxon>
    </lineage>
</organism>
<dbReference type="SUPFAM" id="SSF161111">
    <property type="entry name" value="Cation efflux protein transmembrane domain-like"/>
    <property type="match status" value="1"/>
</dbReference>
<dbReference type="NCBIfam" id="TIGR01297">
    <property type="entry name" value="CDF"/>
    <property type="match status" value="1"/>
</dbReference>
<feature type="transmembrane region" description="Helical" evidence="9">
    <location>
        <begin position="229"/>
        <end position="249"/>
    </location>
</feature>
<dbReference type="AlphaFoldDB" id="A0A9W9ZGZ0"/>
<evidence type="ECO:0000259" key="10">
    <source>
        <dbReference type="Pfam" id="PF01545"/>
    </source>
</evidence>
<keyword evidence="6" id="KW-0406">Ion transport</keyword>
<feature type="domain" description="Cation efflux protein transmembrane" evidence="10">
    <location>
        <begin position="129"/>
        <end position="317"/>
    </location>
</feature>
<dbReference type="PANTHER" id="PTHR43840:SF13">
    <property type="entry name" value="CATION EFFLUX PROTEIN CYTOPLASMIC DOMAIN-CONTAINING PROTEIN"/>
    <property type="match status" value="1"/>
</dbReference>
<dbReference type="Gene3D" id="3.30.70.1350">
    <property type="entry name" value="Cation efflux protein, cytoplasmic domain"/>
    <property type="match status" value="1"/>
</dbReference>